<comment type="caution">
    <text evidence="1">The sequence shown here is derived from an EMBL/GenBank/DDBJ whole genome shotgun (WGS) entry which is preliminary data.</text>
</comment>
<dbReference type="Proteomes" id="UP000334990">
    <property type="component" value="Unassembled WGS sequence"/>
</dbReference>
<dbReference type="AlphaFoldDB" id="A0A5M3VX25"/>
<name>A0A5M3VX25_9ACTN</name>
<sequence>MTGSPTILLEYGPFTSDGALPSLSCRLYPGADGTAAGAPSVTALREAFTAAGLPGPVRNGGLPHEGGP</sequence>
<gene>
    <name evidence="1" type="ORF">Acor_23050</name>
</gene>
<reference evidence="1 2" key="1">
    <citation type="submission" date="2019-10" db="EMBL/GenBank/DDBJ databases">
        <title>Whole genome shotgun sequence of Acrocarpospora corrugata NBRC 13972.</title>
        <authorList>
            <person name="Ichikawa N."/>
            <person name="Kimura A."/>
            <person name="Kitahashi Y."/>
            <person name="Komaki H."/>
            <person name="Oguchi A."/>
        </authorList>
    </citation>
    <scope>NUCLEOTIDE SEQUENCE [LARGE SCALE GENOMIC DNA]</scope>
    <source>
        <strain evidence="1 2">NBRC 13972</strain>
    </source>
</reference>
<evidence type="ECO:0000313" key="1">
    <source>
        <dbReference type="EMBL" id="GES00242.1"/>
    </source>
</evidence>
<proteinExistence type="predicted"/>
<protein>
    <submittedName>
        <fullName evidence="1">Uncharacterized protein</fullName>
    </submittedName>
</protein>
<organism evidence="1 2">
    <name type="scientific">Acrocarpospora corrugata</name>
    <dbReference type="NCBI Taxonomy" id="35763"/>
    <lineage>
        <taxon>Bacteria</taxon>
        <taxon>Bacillati</taxon>
        <taxon>Actinomycetota</taxon>
        <taxon>Actinomycetes</taxon>
        <taxon>Streptosporangiales</taxon>
        <taxon>Streptosporangiaceae</taxon>
        <taxon>Acrocarpospora</taxon>
    </lineage>
</organism>
<accession>A0A5M3VX25</accession>
<evidence type="ECO:0000313" key="2">
    <source>
        <dbReference type="Proteomes" id="UP000334990"/>
    </source>
</evidence>
<keyword evidence="2" id="KW-1185">Reference proteome</keyword>
<dbReference type="EMBL" id="BLAD01000044">
    <property type="protein sequence ID" value="GES00242.1"/>
    <property type="molecule type" value="Genomic_DNA"/>
</dbReference>